<dbReference type="RefSeq" id="WP_195693216.1">
    <property type="nucleotide sequence ID" value="NZ_CP064760.1"/>
</dbReference>
<reference evidence="1 2" key="1">
    <citation type="submission" date="2020-11" db="EMBL/GenBank/DDBJ databases">
        <title>Amino acid is mineralized and recycled by bacteria in oceanic microbiome.</title>
        <authorList>
            <person name="Zheng L.Y."/>
        </authorList>
    </citation>
    <scope>NUCLEOTIDE SEQUENCE [LARGE SCALE GENOMIC DNA]</scope>
    <source>
        <strain evidence="1 2">A32-1</strain>
    </source>
</reference>
<keyword evidence="2" id="KW-1185">Reference proteome</keyword>
<dbReference type="InterPro" id="IPR007739">
    <property type="entry name" value="RgpF"/>
</dbReference>
<dbReference type="Pfam" id="PF05045">
    <property type="entry name" value="RgpF"/>
    <property type="match status" value="1"/>
</dbReference>
<dbReference type="Proteomes" id="UP000594480">
    <property type="component" value="Chromosome"/>
</dbReference>
<organism evidence="1 2">
    <name type="scientific">Microbacterium schleiferi</name>
    <dbReference type="NCBI Taxonomy" id="69362"/>
    <lineage>
        <taxon>Bacteria</taxon>
        <taxon>Bacillati</taxon>
        <taxon>Actinomycetota</taxon>
        <taxon>Actinomycetes</taxon>
        <taxon>Micrococcales</taxon>
        <taxon>Microbacteriaceae</taxon>
        <taxon>Microbacterium</taxon>
    </lineage>
</organism>
<sequence>MKTAELVVSAARPAFAFPDGGRRILIYVVYDRRGEVEDYVLFALRHLREFFDTILVVVNGKLTDRGRYALEPLAEDVIVRENRGYDIWGYKAGLDYLADGISTYDEVVLANDTWYGPVRPLRPVFTRMDSAQLHFWGMTDHIRVEPNPFTRTGYLAYHLQSYWLAVRSSMFLSDEWKSYWRDLPELHSYDDAVVRHEAVFTELFTGMGFVGEVAFPTLTDRTENHAVLYAEQLIDAGCPTLKRRAFFQWPPYLDHLGVVGRWALEAASRHGYPTDLILSDLARNVAPRVLNADLALTSVLRSDASDYRDGEPLRTVVIAHVFYDEMMGEIIDRVSRLPGRFDLVVTVPDKEKAERIRAVLAAWPARGAVEVRVLASNNGRDQGAFLVGCRDVVVDGGYDLLVKIHSKKTPQDASNASQHFKRQQFDNLLDSSDYAANVVALFQREKMLGIAYPPMVHLGYGTMGHAWWGNRSRFVDICRMLGISVPVDEVSPLAPFGSMYFARPDALRPLFEHEWTYEDFGGEESYLDGGLAHVLERMPSYAAGESGYYTRTIANAEYAAASHTALDYNLDQMSATVPNTTMDQILFLRRMGELGRGTHEDFAYAFARVTRPAWEPRLGRLFAAMRAIRRRLRWRK</sequence>
<dbReference type="KEGG" id="msf:IT882_03685"/>
<proteinExistence type="predicted"/>
<gene>
    <name evidence="1" type="ORF">IT882_03685</name>
</gene>
<accession>A0A7S8MYD6</accession>
<protein>
    <recommendedName>
        <fullName evidence="3">Rhamnan synthesis protein F</fullName>
    </recommendedName>
</protein>
<evidence type="ECO:0000313" key="1">
    <source>
        <dbReference type="EMBL" id="QPE05198.1"/>
    </source>
</evidence>
<name>A0A7S8MYD6_9MICO</name>
<evidence type="ECO:0000313" key="2">
    <source>
        <dbReference type="Proteomes" id="UP000594480"/>
    </source>
</evidence>
<dbReference type="EMBL" id="CP064760">
    <property type="protein sequence ID" value="QPE05198.1"/>
    <property type="molecule type" value="Genomic_DNA"/>
</dbReference>
<evidence type="ECO:0008006" key="3">
    <source>
        <dbReference type="Google" id="ProtNLM"/>
    </source>
</evidence>
<dbReference type="AlphaFoldDB" id="A0A7S8MYD6"/>